<feature type="domain" description="HTH arsR-type" evidence="1">
    <location>
        <begin position="3"/>
        <end position="98"/>
    </location>
</feature>
<dbReference type="SUPFAM" id="SSF46785">
    <property type="entry name" value="Winged helix' DNA-binding domain"/>
    <property type="match status" value="1"/>
</dbReference>
<gene>
    <name evidence="2" type="ORF">S1361_36220</name>
</gene>
<dbReference type="Pfam" id="PF12840">
    <property type="entry name" value="HTH_20"/>
    <property type="match status" value="1"/>
</dbReference>
<dbReference type="InterPro" id="IPR036390">
    <property type="entry name" value="WH_DNA-bd_sf"/>
</dbReference>
<reference evidence="2 3" key="1">
    <citation type="submission" date="2021-03" db="EMBL/GenBank/DDBJ databases">
        <title>Complete genome sequence of Streptomyces cyanogenus S136, producer of anticancer angucycline landomycin A.</title>
        <authorList>
            <person name="Hrab P."/>
            <person name="Ruckert C."/>
            <person name="Busche T."/>
            <person name="Ostash I."/>
            <person name="Kalinowski J."/>
            <person name="Fedorenko V."/>
            <person name="Yushchuk O."/>
            <person name="Ostash B."/>
        </authorList>
    </citation>
    <scope>NUCLEOTIDE SEQUENCE [LARGE SCALE GENOMIC DNA]</scope>
    <source>
        <strain evidence="2 3">S136</strain>
    </source>
</reference>
<accession>A0ABX7U1D2</accession>
<dbReference type="EMBL" id="CP071839">
    <property type="protein sequence ID" value="QTE02836.1"/>
    <property type="molecule type" value="Genomic_DNA"/>
</dbReference>
<proteinExistence type="predicted"/>
<dbReference type="Proteomes" id="UP000663908">
    <property type="component" value="Chromosome"/>
</dbReference>
<dbReference type="CDD" id="cd00090">
    <property type="entry name" value="HTH_ARSR"/>
    <property type="match status" value="1"/>
</dbReference>
<dbReference type="InterPro" id="IPR036388">
    <property type="entry name" value="WH-like_DNA-bd_sf"/>
</dbReference>
<sequence length="98" mass="10853">MARPDRGEPDLAAVLHALGDPVRLELVRRMAENGESACSPEGVDVPRSTLSNHWRILREAGITRTRRAGKARLMSLRRTDLDTRFPGLLAAVLAEGRR</sequence>
<organism evidence="2 3">
    <name type="scientific">Streptomyces cyanogenus</name>
    <dbReference type="NCBI Taxonomy" id="80860"/>
    <lineage>
        <taxon>Bacteria</taxon>
        <taxon>Bacillati</taxon>
        <taxon>Actinomycetota</taxon>
        <taxon>Actinomycetes</taxon>
        <taxon>Kitasatosporales</taxon>
        <taxon>Streptomycetaceae</taxon>
        <taxon>Streptomyces</taxon>
    </lineage>
</organism>
<dbReference type="SMART" id="SM00418">
    <property type="entry name" value="HTH_ARSR"/>
    <property type="match status" value="1"/>
</dbReference>
<dbReference type="PROSITE" id="PS50987">
    <property type="entry name" value="HTH_ARSR_2"/>
    <property type="match status" value="1"/>
</dbReference>
<keyword evidence="3" id="KW-1185">Reference proteome</keyword>
<dbReference type="RefSeq" id="WP_243769425.1">
    <property type="nucleotide sequence ID" value="NZ_CP071839.1"/>
</dbReference>
<evidence type="ECO:0000313" key="3">
    <source>
        <dbReference type="Proteomes" id="UP000663908"/>
    </source>
</evidence>
<dbReference type="InterPro" id="IPR001845">
    <property type="entry name" value="HTH_ArsR_DNA-bd_dom"/>
</dbReference>
<evidence type="ECO:0000313" key="2">
    <source>
        <dbReference type="EMBL" id="QTE02836.1"/>
    </source>
</evidence>
<dbReference type="Gene3D" id="1.10.10.10">
    <property type="entry name" value="Winged helix-like DNA-binding domain superfamily/Winged helix DNA-binding domain"/>
    <property type="match status" value="1"/>
</dbReference>
<evidence type="ECO:0000259" key="1">
    <source>
        <dbReference type="PROSITE" id="PS50987"/>
    </source>
</evidence>
<dbReference type="InterPro" id="IPR011991">
    <property type="entry name" value="ArsR-like_HTH"/>
</dbReference>
<dbReference type="PRINTS" id="PR00778">
    <property type="entry name" value="HTHARSR"/>
</dbReference>
<protein>
    <submittedName>
        <fullName evidence="2">Helix-turn-helix domain protein</fullName>
    </submittedName>
</protein>
<name>A0ABX7U1D2_STRCY</name>